<dbReference type="EMBL" id="MN740778">
    <property type="protein sequence ID" value="QHU11078.1"/>
    <property type="molecule type" value="Genomic_DNA"/>
</dbReference>
<feature type="coiled-coil region" evidence="1">
    <location>
        <begin position="384"/>
        <end position="411"/>
    </location>
</feature>
<dbReference type="AlphaFoldDB" id="A0A6C0K4B9"/>
<feature type="region of interest" description="Disordered" evidence="2">
    <location>
        <begin position="1012"/>
        <end position="1163"/>
    </location>
</feature>
<evidence type="ECO:0000256" key="2">
    <source>
        <dbReference type="SAM" id="MobiDB-lite"/>
    </source>
</evidence>
<keyword evidence="1" id="KW-0175">Coiled coil</keyword>
<feature type="compositionally biased region" description="Low complexity" evidence="2">
    <location>
        <begin position="1020"/>
        <end position="1029"/>
    </location>
</feature>
<organism evidence="3">
    <name type="scientific">viral metagenome</name>
    <dbReference type="NCBI Taxonomy" id="1070528"/>
    <lineage>
        <taxon>unclassified sequences</taxon>
        <taxon>metagenomes</taxon>
        <taxon>organismal metagenomes</taxon>
    </lineage>
</organism>
<evidence type="ECO:0000313" key="3">
    <source>
        <dbReference type="EMBL" id="QHU11078.1"/>
    </source>
</evidence>
<feature type="compositionally biased region" description="Basic residues" evidence="2">
    <location>
        <begin position="1135"/>
        <end position="1153"/>
    </location>
</feature>
<proteinExistence type="predicted"/>
<sequence length="1163" mass="128237">MNAIGAAFVSAAGDIAGAAASNAGARAARVALAGRAPPAASASASVSAAEPPATLVLVTSGSYGSNYLKAYSTNIVNAVSVYRRLMEPLNQAIQLSGLSVPTPISKKALLVHLRNYDAAYTTWRLTAESVLRDYATICSEANLKSLPMNDRNDIFLKLTDLFLPILQLMIYPASLRYRTLINPPTKLGGDITGCFNIHPFRVLTARDLYWKFNRYDLEIRINNNSKKPIITEIDRLVEECRAADVVHRRKKSSSDGISTLCDNIRSAIQSVHYFLKEEQTWTWLIKSGFYWSPAMPERFTGKNNRTLPASWSDANYDKNIQRGEKRPEYVSDLPPGIDEEIVAIAMQFRAMQTAAKQESMTCKKALSFAEEYYRRATKSAFTNISNANREIEYANDRAGEAEHAMQQLQNVHRAMTDLIRVYTKEKIADLQSEYRMFPWKIGALQQHITEIQKDIGFIEVALKEFDGRLKVSSTTSARIKAAIGEAAPLLGGIEEANSTLVFTKQESIAAHSACAETIRIANEQYLKAEQLAFANTAGAREALAGADTRADEANTFFLKIQAATNTMTALSARYNKRIISGLVIKYGESFQINSALDPFINGIAATAVEIQGYLRYDKQQLELIPALKATVEAAIAEGAAVLSKLEEYTGKLQTAQQKVVEAGVQAGDIWYVRENAEKAKNSAVALANESAARSKAAANAARAIADKIPALLETLNQSKTEIEGLQASYAAWFAEMASKYGAKNTVRTVLMPKLDATKVSIEKALEDINRLYRMGVDIQGLANSNATEAEDAREALKAQFEEAIERAKDTLRASKLASVTQRENNNANNALQRRRLANTAKASGLSQEQLVKRAANLKAAYYSRANYAAMTPNQQKAARERLAQAERNAYIPYTNNKGQERRPYQLSELPANLTKGQFEQYITAQSVANKKPIPSPESIETQFQEYTAEKAQEVEKFRRARNAATKRAPRNVGVSVVKGATKGERVLGVRLAAEPKFMQLESSRSLLRNQAYAPQGSVQPPSRLLNNNNAPPPREHIPKVEFEQAPTPISPVVSNRRNSVVSDPGSVRRNSVASVRRNSVANDPGTDPSNSKSNSRPPPFVRASPLPEKRTFQPMQVRKKLAFGNGPTPVLRVGGKSHKKHRTIRRKTRKSKLRISASSELRI</sequence>
<reference evidence="3" key="1">
    <citation type="journal article" date="2020" name="Nature">
        <title>Giant virus diversity and host interactions through global metagenomics.</title>
        <authorList>
            <person name="Schulz F."/>
            <person name="Roux S."/>
            <person name="Paez-Espino D."/>
            <person name="Jungbluth S."/>
            <person name="Walsh D.A."/>
            <person name="Denef V.J."/>
            <person name="McMahon K.D."/>
            <person name="Konstantinidis K.T."/>
            <person name="Eloe-Fadrosh E.A."/>
            <person name="Kyrpides N.C."/>
            <person name="Woyke T."/>
        </authorList>
    </citation>
    <scope>NUCLEOTIDE SEQUENCE</scope>
    <source>
        <strain evidence="3">GVMAG-S-1101165-84</strain>
    </source>
</reference>
<accession>A0A6C0K4B9</accession>
<evidence type="ECO:0000256" key="1">
    <source>
        <dbReference type="SAM" id="Coils"/>
    </source>
</evidence>
<feature type="coiled-coil region" evidence="1">
    <location>
        <begin position="786"/>
        <end position="817"/>
    </location>
</feature>
<feature type="compositionally biased region" description="Low complexity" evidence="2">
    <location>
        <begin position="1050"/>
        <end position="1095"/>
    </location>
</feature>
<name>A0A6C0K4B9_9ZZZZ</name>
<feature type="compositionally biased region" description="Basic and acidic residues" evidence="2">
    <location>
        <begin position="1033"/>
        <end position="1042"/>
    </location>
</feature>
<protein>
    <submittedName>
        <fullName evidence="3">Uncharacterized protein</fullName>
    </submittedName>
</protein>